<dbReference type="EMBL" id="MN087708">
    <property type="protein sequence ID" value="QEA10749.1"/>
    <property type="molecule type" value="Genomic_DNA"/>
</dbReference>
<dbReference type="RefSeq" id="YP_010650521.1">
    <property type="nucleotide sequence ID" value="NC_070777.1"/>
</dbReference>
<evidence type="ECO:0000313" key="1">
    <source>
        <dbReference type="EMBL" id="QEA10749.1"/>
    </source>
</evidence>
<keyword evidence="2" id="KW-1185">Reference proteome</keyword>
<protein>
    <submittedName>
        <fullName evidence="1">Anti-restriction nuclease</fullName>
    </submittedName>
</protein>
<dbReference type="Proteomes" id="UP000516307">
    <property type="component" value="Segment"/>
</dbReference>
<evidence type="ECO:0000313" key="2">
    <source>
        <dbReference type="Proteomes" id="UP000516307"/>
    </source>
</evidence>
<accession>A0A7G3KEJ4</accession>
<dbReference type="KEGG" id="vg:77926103"/>
<organism evidence="1 2">
    <name type="scientific">Enterobacter phage vB_EhoM-IME523</name>
    <dbReference type="NCBI Taxonomy" id="2596709"/>
    <lineage>
        <taxon>Viruses</taxon>
        <taxon>Duplodnaviria</taxon>
        <taxon>Heunggongvirae</taxon>
        <taxon>Uroviricota</taxon>
        <taxon>Caudoviricetes</taxon>
        <taxon>Pantevenvirales</taxon>
        <taxon>Straboviridae</taxon>
        <taxon>Tevenvirinae</taxon>
        <taxon>Kanagawavirus</taxon>
        <taxon>Kanagawavirus eclm</taxon>
    </lineage>
</organism>
<dbReference type="GeneID" id="77926103"/>
<sequence>MRSIHFKSQYFNSLNSRDKETIKYFITELGYTDVCMLSEHIIECGVAKKFSLTGNCLRKVIEHYEQSSSEA</sequence>
<reference evidence="1 2" key="1">
    <citation type="submission" date="2019-06" db="EMBL/GenBank/DDBJ databases">
        <authorList>
            <person name="Lin W."/>
            <person name="Gao M."/>
            <person name="Li D."/>
        </authorList>
    </citation>
    <scope>NUCLEOTIDE SEQUENCE [LARGE SCALE GENOMIC DNA]</scope>
</reference>
<proteinExistence type="predicted"/>
<name>A0A7G3KEJ4_9CAUD</name>